<dbReference type="Gene3D" id="3.90.190.10">
    <property type="entry name" value="Protein tyrosine phosphatase superfamily"/>
    <property type="match status" value="1"/>
</dbReference>
<comment type="catalytic activity">
    <reaction evidence="4">
        <text>O-phospho-L-seryl-[protein] + H2O = L-seryl-[protein] + phosphate</text>
        <dbReference type="Rhea" id="RHEA:20629"/>
        <dbReference type="Rhea" id="RHEA-COMP:9863"/>
        <dbReference type="Rhea" id="RHEA-COMP:11604"/>
        <dbReference type="ChEBI" id="CHEBI:15377"/>
        <dbReference type="ChEBI" id="CHEBI:29999"/>
        <dbReference type="ChEBI" id="CHEBI:43474"/>
        <dbReference type="ChEBI" id="CHEBI:83421"/>
        <dbReference type="EC" id="3.1.3.16"/>
    </reaction>
</comment>
<evidence type="ECO:0000259" key="7">
    <source>
        <dbReference type="PROSITE" id="PS50056"/>
    </source>
</evidence>
<evidence type="ECO:0000256" key="2">
    <source>
        <dbReference type="ARBA" id="ARBA00022801"/>
    </source>
</evidence>
<dbReference type="EMBL" id="CAJOBC010002029">
    <property type="protein sequence ID" value="CAF3711626.1"/>
    <property type="molecule type" value="Genomic_DNA"/>
</dbReference>
<keyword evidence="10" id="KW-1185">Reference proteome</keyword>
<dbReference type="GO" id="GO:0004725">
    <property type="term" value="F:protein tyrosine phosphatase activity"/>
    <property type="evidence" value="ECO:0007669"/>
    <property type="project" value="TreeGrafter"/>
</dbReference>
<evidence type="ECO:0000256" key="5">
    <source>
        <dbReference type="ARBA" id="ARBA00048336"/>
    </source>
</evidence>
<comment type="caution">
    <text evidence="8">The sequence shown here is derived from an EMBL/GenBank/DDBJ whole genome shotgun (WGS) entry which is preliminary data.</text>
</comment>
<accession>A0A814C2B3</accession>
<comment type="catalytic activity">
    <reaction evidence="5">
        <text>O-phospho-L-threonyl-[protein] + H2O = L-threonyl-[protein] + phosphate</text>
        <dbReference type="Rhea" id="RHEA:47004"/>
        <dbReference type="Rhea" id="RHEA-COMP:11060"/>
        <dbReference type="Rhea" id="RHEA-COMP:11605"/>
        <dbReference type="ChEBI" id="CHEBI:15377"/>
        <dbReference type="ChEBI" id="CHEBI:30013"/>
        <dbReference type="ChEBI" id="CHEBI:43474"/>
        <dbReference type="ChEBI" id="CHEBI:61977"/>
        <dbReference type="EC" id="3.1.3.16"/>
    </reaction>
</comment>
<dbReference type="GO" id="GO:0007165">
    <property type="term" value="P:signal transduction"/>
    <property type="evidence" value="ECO:0007669"/>
    <property type="project" value="TreeGrafter"/>
</dbReference>
<dbReference type="PROSITE" id="PS50054">
    <property type="entry name" value="TYR_PHOSPHATASE_DUAL"/>
    <property type="match status" value="1"/>
</dbReference>
<keyword evidence="2" id="KW-0378">Hydrolase</keyword>
<dbReference type="PROSITE" id="PS50056">
    <property type="entry name" value="TYR_PHOSPHATASE_2"/>
    <property type="match status" value="1"/>
</dbReference>
<dbReference type="SUPFAM" id="SSF52799">
    <property type="entry name" value="(Phosphotyrosine protein) phosphatases II"/>
    <property type="match status" value="1"/>
</dbReference>
<dbReference type="Proteomes" id="UP000663829">
    <property type="component" value="Unassembled WGS sequence"/>
</dbReference>
<dbReference type="InterPro" id="IPR020422">
    <property type="entry name" value="TYR_PHOSPHATASE_DUAL_dom"/>
</dbReference>
<dbReference type="InterPro" id="IPR016130">
    <property type="entry name" value="Tyr_Pase_AS"/>
</dbReference>
<dbReference type="SMART" id="SM00195">
    <property type="entry name" value="DSPc"/>
    <property type="match status" value="1"/>
</dbReference>
<dbReference type="GO" id="GO:0004722">
    <property type="term" value="F:protein serine/threonine phosphatase activity"/>
    <property type="evidence" value="ECO:0007669"/>
    <property type="project" value="UniProtKB-EC"/>
</dbReference>
<dbReference type="Pfam" id="PF00782">
    <property type="entry name" value="DSPc"/>
    <property type="match status" value="1"/>
</dbReference>
<gene>
    <name evidence="8" type="ORF">GPM918_LOCUS10347</name>
    <name evidence="9" type="ORF">SRO942_LOCUS10347</name>
</gene>
<evidence type="ECO:0000256" key="4">
    <source>
        <dbReference type="ARBA" id="ARBA00047761"/>
    </source>
</evidence>
<dbReference type="GO" id="GO:0005829">
    <property type="term" value="C:cytosol"/>
    <property type="evidence" value="ECO:0007669"/>
    <property type="project" value="TreeGrafter"/>
</dbReference>
<evidence type="ECO:0008006" key="11">
    <source>
        <dbReference type="Google" id="ProtNLM"/>
    </source>
</evidence>
<evidence type="ECO:0000256" key="1">
    <source>
        <dbReference type="ARBA" id="ARBA00008601"/>
    </source>
</evidence>
<dbReference type="OrthoDB" id="428658at2759"/>
<feature type="domain" description="Tyrosine-protein phosphatase" evidence="6">
    <location>
        <begin position="253"/>
        <end position="410"/>
    </location>
</feature>
<name>A0A814C2B3_9BILA</name>
<dbReference type="InterPro" id="IPR029021">
    <property type="entry name" value="Prot-tyrosine_phosphatase-like"/>
</dbReference>
<dbReference type="InterPro" id="IPR000387">
    <property type="entry name" value="Tyr_Pase_dom"/>
</dbReference>
<dbReference type="PANTHER" id="PTHR45948:SF2">
    <property type="entry name" value="DUAL SPECIFICITY PROTEIN PHOSPHATASE"/>
    <property type="match status" value="1"/>
</dbReference>
<organism evidence="8 10">
    <name type="scientific">Didymodactylos carnosus</name>
    <dbReference type="NCBI Taxonomy" id="1234261"/>
    <lineage>
        <taxon>Eukaryota</taxon>
        <taxon>Metazoa</taxon>
        <taxon>Spiralia</taxon>
        <taxon>Gnathifera</taxon>
        <taxon>Rotifera</taxon>
        <taxon>Eurotatoria</taxon>
        <taxon>Bdelloidea</taxon>
        <taxon>Philodinida</taxon>
        <taxon>Philodinidae</taxon>
        <taxon>Didymodactylos</taxon>
    </lineage>
</organism>
<evidence type="ECO:0000313" key="10">
    <source>
        <dbReference type="Proteomes" id="UP000663829"/>
    </source>
</evidence>
<evidence type="ECO:0000313" key="8">
    <source>
        <dbReference type="EMBL" id="CAF0934119.1"/>
    </source>
</evidence>
<evidence type="ECO:0000256" key="3">
    <source>
        <dbReference type="ARBA" id="ARBA00022912"/>
    </source>
</evidence>
<dbReference type="PROSITE" id="PS00383">
    <property type="entry name" value="TYR_PHOSPHATASE_1"/>
    <property type="match status" value="1"/>
</dbReference>
<feature type="domain" description="Tyrosine specific protein phosphatases" evidence="7">
    <location>
        <begin position="327"/>
        <end position="388"/>
    </location>
</feature>
<dbReference type="Proteomes" id="UP000681722">
    <property type="component" value="Unassembled WGS sequence"/>
</dbReference>
<dbReference type="AlphaFoldDB" id="A0A814C2B3"/>
<evidence type="ECO:0000259" key="6">
    <source>
        <dbReference type="PROSITE" id="PS50054"/>
    </source>
</evidence>
<sequence>MNLSYNLFIKCTVFIRTWHSQVASIHYLLKANTVKQPNDVVHCVLQNVVYKDEQVVVFNKPPGLMTLDETRRFADEDEEIDKSNRWSTQTDPATIQYHMPAFRSALQWENFYPCIRTPKDNILFIICSGITTVIPRKLEDSHKIFVERVLKNGQYLSYETYESSKNALRRGDVYSSYIEHKTLSTNDELKVALVEFRTTSCTRDFIEIYCLRQCAPLLGDHKYWNRVKYVMGTPMYINPIQYKILPAKQELSKYVRIALELYGASFYPPLHLHLADFNLPKKFRGQKAVVHYKAKPLPYFYETLERLKLQFPNIEYLLITAKDNIQQDLLQHISQCNDFIHNARLNNGRVLIHCVEGKSRSPTIAIAYLTTVTGFSWIDSMNSIRGVRQLVEPNFSFQRQLKRFDEELGNTERVRLFSKFGDYISTDNDRRFLLNNLELYKEDQKRRFNREIDMKLMYLIENPKSDGNMCSNETKDYSDKHQSLENEQTTIDYMFQTNSVSQEDLICSEKLLDEMFA</sequence>
<dbReference type="InterPro" id="IPR000340">
    <property type="entry name" value="Dual-sp_phosphatase_cat-dom"/>
</dbReference>
<dbReference type="EMBL" id="CAJNOQ010002030">
    <property type="protein sequence ID" value="CAF0934119.1"/>
    <property type="molecule type" value="Genomic_DNA"/>
</dbReference>
<reference evidence="8" key="1">
    <citation type="submission" date="2021-02" db="EMBL/GenBank/DDBJ databases">
        <authorList>
            <person name="Nowell W R."/>
        </authorList>
    </citation>
    <scope>NUCLEOTIDE SEQUENCE</scope>
</reference>
<comment type="similarity">
    <text evidence="1">Belongs to the protein-tyrosine phosphatase family. Non-receptor class dual specificity subfamily.</text>
</comment>
<dbReference type="PANTHER" id="PTHR45948">
    <property type="entry name" value="DUAL SPECIFICITY PROTEIN PHOSPHATASE DDB_G0269404-RELATED"/>
    <property type="match status" value="1"/>
</dbReference>
<protein>
    <recommendedName>
        <fullName evidence="11">Protein-tyrosine-phosphatase</fullName>
    </recommendedName>
</protein>
<evidence type="ECO:0000313" key="9">
    <source>
        <dbReference type="EMBL" id="CAF3711626.1"/>
    </source>
</evidence>
<proteinExistence type="inferred from homology"/>
<keyword evidence="3" id="KW-0904">Protein phosphatase</keyword>